<keyword evidence="7" id="KW-1185">Reference proteome</keyword>
<dbReference type="InterPro" id="IPR003653">
    <property type="entry name" value="Peptidase_C48_C"/>
</dbReference>
<evidence type="ECO:0000259" key="5">
    <source>
        <dbReference type="PROSITE" id="PS50600"/>
    </source>
</evidence>
<dbReference type="Pfam" id="PF09331">
    <property type="entry name" value="DUF1985"/>
    <property type="match status" value="1"/>
</dbReference>
<evidence type="ECO:0000256" key="1">
    <source>
        <dbReference type="ARBA" id="ARBA00005234"/>
    </source>
</evidence>
<dbReference type="EMBL" id="JADBGQ010000006">
    <property type="protein sequence ID" value="KAG5395365.1"/>
    <property type="molecule type" value="Genomic_DNA"/>
</dbReference>
<proteinExistence type="inferred from homology"/>
<feature type="region of interest" description="Disordered" evidence="4">
    <location>
        <begin position="150"/>
        <end position="172"/>
    </location>
</feature>
<feature type="domain" description="Ubiquitin-like protease family profile" evidence="5">
    <location>
        <begin position="623"/>
        <end position="814"/>
    </location>
</feature>
<dbReference type="PROSITE" id="PS50600">
    <property type="entry name" value="ULP_PROTEASE"/>
    <property type="match status" value="1"/>
</dbReference>
<reference evidence="6 7" key="1">
    <citation type="submission" date="2021-03" db="EMBL/GenBank/DDBJ databases">
        <authorList>
            <person name="King G.J."/>
            <person name="Bancroft I."/>
            <person name="Baten A."/>
            <person name="Bloomfield J."/>
            <person name="Borpatragohain P."/>
            <person name="He Z."/>
            <person name="Irish N."/>
            <person name="Irwin J."/>
            <person name="Liu K."/>
            <person name="Mauleon R.P."/>
            <person name="Moore J."/>
            <person name="Morris R."/>
            <person name="Ostergaard L."/>
            <person name="Wang B."/>
            <person name="Wells R."/>
        </authorList>
    </citation>
    <scope>NUCLEOTIDE SEQUENCE [LARGE SCALE GENOMIC DNA]</scope>
    <source>
        <strain evidence="6">R-o-18</strain>
        <tissue evidence="6">Leaf</tissue>
    </source>
</reference>
<dbReference type="InterPro" id="IPR015410">
    <property type="entry name" value="DUF1985"/>
</dbReference>
<dbReference type="SUPFAM" id="SSF54001">
    <property type="entry name" value="Cysteine proteinases"/>
    <property type="match status" value="1"/>
</dbReference>
<name>A0ABQ7MBS9_BRACM</name>
<organism evidence="6 7">
    <name type="scientific">Brassica rapa subsp. trilocularis</name>
    <dbReference type="NCBI Taxonomy" id="1813537"/>
    <lineage>
        <taxon>Eukaryota</taxon>
        <taxon>Viridiplantae</taxon>
        <taxon>Streptophyta</taxon>
        <taxon>Embryophyta</taxon>
        <taxon>Tracheophyta</taxon>
        <taxon>Spermatophyta</taxon>
        <taxon>Magnoliopsida</taxon>
        <taxon>eudicotyledons</taxon>
        <taxon>Gunneridae</taxon>
        <taxon>Pentapetalae</taxon>
        <taxon>rosids</taxon>
        <taxon>malvids</taxon>
        <taxon>Brassicales</taxon>
        <taxon>Brassicaceae</taxon>
        <taxon>Brassiceae</taxon>
        <taxon>Brassica</taxon>
    </lineage>
</organism>
<keyword evidence="3" id="KW-0378">Hydrolase</keyword>
<evidence type="ECO:0000256" key="4">
    <source>
        <dbReference type="SAM" id="MobiDB-lite"/>
    </source>
</evidence>
<keyword evidence="2" id="KW-0645">Protease</keyword>
<dbReference type="PANTHER" id="PTHR48449">
    <property type="entry name" value="DUF1985 DOMAIN-CONTAINING PROTEIN"/>
    <property type="match status" value="1"/>
</dbReference>
<protein>
    <recommendedName>
        <fullName evidence="5">Ubiquitin-like protease family profile domain-containing protein</fullName>
    </recommendedName>
</protein>
<gene>
    <name evidence="6" type="primary">A06g509920.1_BraROA</name>
    <name evidence="6" type="ORF">IGI04_025328</name>
</gene>
<comment type="caution">
    <text evidence="6">The sequence shown here is derived from an EMBL/GenBank/DDBJ whole genome shotgun (WGS) entry which is preliminary data.</text>
</comment>
<evidence type="ECO:0000256" key="3">
    <source>
        <dbReference type="ARBA" id="ARBA00022801"/>
    </source>
</evidence>
<comment type="similarity">
    <text evidence="1">Belongs to the peptidase C48 family.</text>
</comment>
<accession>A0ABQ7MBS9</accession>
<dbReference type="PANTHER" id="PTHR48449:SF2">
    <property type="entry name" value="UBIQUITIN-LIKE PROTEASE FAMILY PROFILE DOMAIN-CONTAINING PROTEIN"/>
    <property type="match status" value="1"/>
</dbReference>
<evidence type="ECO:0000313" key="6">
    <source>
        <dbReference type="EMBL" id="KAG5395365.1"/>
    </source>
</evidence>
<dbReference type="Gene3D" id="3.40.395.10">
    <property type="entry name" value="Adenoviral Proteinase, Chain A"/>
    <property type="match status" value="1"/>
</dbReference>
<dbReference type="InterPro" id="IPR038765">
    <property type="entry name" value="Papain-like_cys_pep_sf"/>
</dbReference>
<evidence type="ECO:0000313" key="7">
    <source>
        <dbReference type="Proteomes" id="UP000823674"/>
    </source>
</evidence>
<feature type="region of interest" description="Disordered" evidence="4">
    <location>
        <begin position="258"/>
        <end position="286"/>
    </location>
</feature>
<dbReference type="Pfam" id="PF02902">
    <property type="entry name" value="Peptidase_C48"/>
    <property type="match status" value="1"/>
</dbReference>
<dbReference type="Proteomes" id="UP000823674">
    <property type="component" value="Chromosome A06"/>
</dbReference>
<sequence>MELTQLPERMFAAGEEPVGERVNTYHKPKRIESILDALEPEEFCAVDTAIEMLKKRKVKDREMRLKYACLAFTSCVLLPTSHSPRIITEHVEMIRDFDEFLKYPWGRVTFEMLSSVALPGFVDAIQLVFMAAVPQIKEVVTPVEPVVVIDSDSDSDSGDSESLADKVEMSKPPNALPASVRYCVNPAHVRDLHEECKVEVTSMLVDGTHTAEELTWEDEVDDVTVDNLVRSIEQGHVLTKAMFSGGLSASDLARMRSEKKLKEKEQKDNKERENQADSPEGEIGEAYDVSHMANLVGRIVTPKIEDTVYKLGDKLEERLAKLIKAEVLNMQGAVIQSIIGLLGKPNPSAGVASDENGGAVDQAQNGRGCTSAGASLLTADAIRSEGQTTTTYVPTSLHNSTEQPLVDLATVIPKQAEKVGEPLQAEKVGEPIQLDNLINMVITDVGGVLDDSEVAPANNHPSIHITVGPVAEGVKTLEDAAHSPTDTDLTTPQPGQNTNFIHHHLSPVDEDGSPHEKEIEFLLSLIEIPTFSLGLSQGELLHEEVCHASVPDVEASNVIAETRKSKRTRILPPLFNDYQCDPKIKAFSREGTLTTTSNNIDEIYMAMRERAGDSRVYTVANGMSVTTDELNEIVDRNQQMTPKVMDVLMYYISLDRNRKGSHQSKIAFYDTNFPALLMKQHGRLTKTAIKDRHRMKYDEAVVKHFIGGSTPDDVYDCIYFPFFIDKQHWVGVSLDLSRGAVQILDCNHGFRSESMMKKDFTPITVVVPHILATSTGNKSADARKPYQMVRVNCVPHNSNSTDAGATTVLLIQAHAANGADGCKDVTPETISSGAKHLAVLVYRDITHV</sequence>
<evidence type="ECO:0000256" key="2">
    <source>
        <dbReference type="ARBA" id="ARBA00022670"/>
    </source>
</evidence>
<feature type="compositionally biased region" description="Basic and acidic residues" evidence="4">
    <location>
        <begin position="258"/>
        <end position="275"/>
    </location>
</feature>